<sequence>MSDLDLDRMTSDATFALARSIHGKSADHEDHDYYRKHAGVALDAVVPAMIARVRELEASIERVKALHRSVPARYFGTDLNPSRQFDCWCCGEGKKWPCPTIRALSPSLVVGHDEERGEG</sequence>
<organism evidence="1 2">
    <name type="scientific">Leucobacter rhizosphaerae</name>
    <dbReference type="NCBI Taxonomy" id="2932245"/>
    <lineage>
        <taxon>Bacteria</taxon>
        <taxon>Bacillati</taxon>
        <taxon>Actinomycetota</taxon>
        <taxon>Actinomycetes</taxon>
        <taxon>Micrococcales</taxon>
        <taxon>Microbacteriaceae</taxon>
        <taxon>Leucobacter</taxon>
    </lineage>
</organism>
<name>A0ABY4FVN6_9MICO</name>
<dbReference type="Proteomes" id="UP000831775">
    <property type="component" value="Chromosome"/>
</dbReference>
<keyword evidence="2" id="KW-1185">Reference proteome</keyword>
<gene>
    <name evidence="1" type="ORF">MUN76_15255</name>
</gene>
<evidence type="ECO:0000313" key="1">
    <source>
        <dbReference type="EMBL" id="UOQ60366.1"/>
    </source>
</evidence>
<dbReference type="EMBL" id="CP095043">
    <property type="protein sequence ID" value="UOQ60366.1"/>
    <property type="molecule type" value="Genomic_DNA"/>
</dbReference>
<proteinExistence type="predicted"/>
<evidence type="ECO:0000313" key="2">
    <source>
        <dbReference type="Proteomes" id="UP000831775"/>
    </source>
</evidence>
<protein>
    <submittedName>
        <fullName evidence="1">Uncharacterized protein</fullName>
    </submittedName>
</protein>
<dbReference type="RefSeq" id="WP_244685940.1">
    <property type="nucleotide sequence ID" value="NZ_CP095043.1"/>
</dbReference>
<accession>A0ABY4FVN6</accession>
<reference evidence="1 2" key="1">
    <citation type="submission" date="2022-04" db="EMBL/GenBank/DDBJ databases">
        <title>Leucobacter sp. isolated from rhizosphere of onion.</title>
        <authorList>
            <person name="Won M."/>
            <person name="Lee C.-M."/>
            <person name="Woen H.-Y."/>
            <person name="Kwon S.-W."/>
        </authorList>
    </citation>
    <scope>NUCLEOTIDE SEQUENCE [LARGE SCALE GENOMIC DNA]</scope>
    <source>
        <strain evidence="1 2">H25R-14</strain>
    </source>
</reference>